<dbReference type="GO" id="GO:1990281">
    <property type="term" value="C:efflux pump complex"/>
    <property type="evidence" value="ECO:0007669"/>
    <property type="project" value="TreeGrafter"/>
</dbReference>
<dbReference type="Gene3D" id="1.10.287.470">
    <property type="entry name" value="Helix hairpin bin"/>
    <property type="match status" value="1"/>
</dbReference>
<keyword evidence="4" id="KW-1185">Reference proteome</keyword>
<dbReference type="Proteomes" id="UP000220034">
    <property type="component" value="Unassembled WGS sequence"/>
</dbReference>
<dbReference type="Gene3D" id="2.40.50.100">
    <property type="match status" value="1"/>
</dbReference>
<dbReference type="InterPro" id="IPR058792">
    <property type="entry name" value="Beta-barrel_RND_2"/>
</dbReference>
<accession>A0A2C9CT60</accession>
<evidence type="ECO:0000256" key="1">
    <source>
        <dbReference type="ARBA" id="ARBA00009477"/>
    </source>
</evidence>
<dbReference type="NCBIfam" id="TIGR01730">
    <property type="entry name" value="RND_mfp"/>
    <property type="match status" value="1"/>
</dbReference>
<evidence type="ECO:0000313" key="4">
    <source>
        <dbReference type="Proteomes" id="UP000220034"/>
    </source>
</evidence>
<protein>
    <submittedName>
        <fullName evidence="3">Membrane fusion protein, multidrug efflux system</fullName>
    </submittedName>
</protein>
<dbReference type="PANTHER" id="PTHR30469:SF29">
    <property type="entry name" value="BLR2860 PROTEIN"/>
    <property type="match status" value="1"/>
</dbReference>
<proteinExistence type="inferred from homology"/>
<dbReference type="RefSeq" id="WP_097930060.1">
    <property type="nucleotide sequence ID" value="NZ_OCTN01000004.1"/>
</dbReference>
<reference evidence="4" key="1">
    <citation type="submission" date="2017-09" db="EMBL/GenBank/DDBJ databases">
        <authorList>
            <person name="Varghese N."/>
            <person name="Submissions S."/>
        </authorList>
    </citation>
    <scope>NUCLEOTIDE SEQUENCE [LARGE SCALE GENOMIC DNA]</scope>
    <source>
        <strain evidence="4">C7</strain>
    </source>
</reference>
<name>A0A2C9CT60_9RHOB</name>
<dbReference type="Pfam" id="PF25954">
    <property type="entry name" value="Beta-barrel_RND_2"/>
    <property type="match status" value="1"/>
</dbReference>
<dbReference type="EMBL" id="OCTN01000004">
    <property type="protein sequence ID" value="SOH94442.1"/>
    <property type="molecule type" value="Genomic_DNA"/>
</dbReference>
<organism evidence="3 4">
    <name type="scientific">Pontivivens marinum</name>
    <dbReference type="NCBI Taxonomy" id="1690039"/>
    <lineage>
        <taxon>Bacteria</taxon>
        <taxon>Pseudomonadati</taxon>
        <taxon>Pseudomonadota</taxon>
        <taxon>Alphaproteobacteria</taxon>
        <taxon>Rhodobacterales</taxon>
        <taxon>Paracoccaceae</taxon>
        <taxon>Pontivivens</taxon>
    </lineage>
</organism>
<dbReference type="SUPFAM" id="SSF111369">
    <property type="entry name" value="HlyD-like secretion proteins"/>
    <property type="match status" value="1"/>
</dbReference>
<dbReference type="Gene3D" id="2.40.30.170">
    <property type="match status" value="1"/>
</dbReference>
<evidence type="ECO:0000313" key="3">
    <source>
        <dbReference type="EMBL" id="SOH94442.1"/>
    </source>
</evidence>
<feature type="domain" description="CusB-like beta-barrel" evidence="2">
    <location>
        <begin position="231"/>
        <end position="294"/>
    </location>
</feature>
<dbReference type="InterPro" id="IPR006143">
    <property type="entry name" value="RND_pump_MFP"/>
</dbReference>
<comment type="similarity">
    <text evidence="1">Belongs to the membrane fusion protein (MFP) (TC 8.A.1) family.</text>
</comment>
<sequence length="378" mass="39527">MKIIPLLTAIVVCGLLYLFVMERELITSYLPQRPGIEGESSETAPVVDTVTAPASPMAREEPRPVAVVAIHSTEQDVQSGIVLRGQTEAARRLDIAAETSGQVISEKLRKGRLIEEGEVLCRLDPGIRAATLAQARAALSEAQANDTAAAQLAERGLTAANSAISRHAQLEAAIATVEAAEREIERLTITAPFSGILETDTAEIGTLMQTGAVCATILDLSTVRLVGFASERDIGRISVGAQAGGRLISGEEVVGEVAFVGRSADPLTRTFRVEVLVDNESGALRDGSTAEILIALAGVQAHLLPQTALTLDDTGALGVRIVVEDTAQFAPVSVIRDSASGVWVGGLPESVDIIVVGQEFVSDGRAVAVTRRDAGAAQ</sequence>
<gene>
    <name evidence="3" type="ORF">SAMN06273572_104141</name>
</gene>
<dbReference type="AlphaFoldDB" id="A0A2C9CT60"/>
<dbReference type="Gene3D" id="2.40.420.20">
    <property type="match status" value="1"/>
</dbReference>
<evidence type="ECO:0000259" key="2">
    <source>
        <dbReference type="Pfam" id="PF25954"/>
    </source>
</evidence>
<dbReference type="PANTHER" id="PTHR30469">
    <property type="entry name" value="MULTIDRUG RESISTANCE PROTEIN MDTA"/>
    <property type="match status" value="1"/>
</dbReference>
<dbReference type="OrthoDB" id="9806939at2"/>
<dbReference type="GO" id="GO:0015562">
    <property type="term" value="F:efflux transmembrane transporter activity"/>
    <property type="evidence" value="ECO:0007669"/>
    <property type="project" value="TreeGrafter"/>
</dbReference>